<sequence>METRNRKIFICSEERQEKSENTQTIEEDTEKLMEMEEQKEAKKEIEIKSYFEAMIQWMKEEKEKDKKVIKEEKEQDKKEMQEMIKQIMEEHDKKFQEFKEENNCKIRVVDDKVEQIKQKVEGSLNRVEQMDINIRRNDKQYGKIFMEFDQRIVEQNEKIKGNNIEIMEIKDEIRRNSQERFQGTTKLPEINDINKEVKKTETNDMSKELIMNMEMMCQNIHGPCDGMKFYGDSRVNPNMFVKNLEQGIGKIKDINRVKGIIRKTMNEEAEIWFSMIEQDIQSFEEFKFAFLNRYWGRIEQSKVRRMIMHGKYKGYERSRECYATKIISQVKQLSPPMEEEEIIYYIGEHFEEDINRRIGLENIRTIEELMVLLKHLDQTVKFIKDGYVQYGSYGDGWKKYDYQRQEPFRNNYRPEQDNGRRNNSYRDRDGRYQEGRQVNYGNNYNKPNQNLDWHKRREVHDENNKKEWERTEKDDKYERKMYQNYNINRGRGTFRGRGALSAGRERKYERHINNVNVEIKEGNEELSAESDQEEIKVDNTKYEEKETRRSRVEGNQDFC</sequence>
<dbReference type="AlphaFoldDB" id="A0AAN7S9S8"/>
<evidence type="ECO:0000256" key="2">
    <source>
        <dbReference type="SAM" id="MobiDB-lite"/>
    </source>
</evidence>
<accession>A0AAN7S9S8</accession>
<feature type="compositionally biased region" description="Basic and acidic residues" evidence="2">
    <location>
        <begin position="407"/>
        <end position="434"/>
    </location>
</feature>
<dbReference type="Proteomes" id="UP001353858">
    <property type="component" value="Unassembled WGS sequence"/>
</dbReference>
<dbReference type="EMBL" id="JARPUR010000003">
    <property type="protein sequence ID" value="KAK4880516.1"/>
    <property type="molecule type" value="Genomic_DNA"/>
</dbReference>
<comment type="caution">
    <text evidence="3">The sequence shown here is derived from an EMBL/GenBank/DDBJ whole genome shotgun (WGS) entry which is preliminary data.</text>
</comment>
<feature type="region of interest" description="Disordered" evidence="2">
    <location>
        <begin position="523"/>
        <end position="559"/>
    </location>
</feature>
<organism evidence="3 4">
    <name type="scientific">Aquatica leii</name>
    <dbReference type="NCBI Taxonomy" id="1421715"/>
    <lineage>
        <taxon>Eukaryota</taxon>
        <taxon>Metazoa</taxon>
        <taxon>Ecdysozoa</taxon>
        <taxon>Arthropoda</taxon>
        <taxon>Hexapoda</taxon>
        <taxon>Insecta</taxon>
        <taxon>Pterygota</taxon>
        <taxon>Neoptera</taxon>
        <taxon>Endopterygota</taxon>
        <taxon>Coleoptera</taxon>
        <taxon>Polyphaga</taxon>
        <taxon>Elateriformia</taxon>
        <taxon>Elateroidea</taxon>
        <taxon>Lampyridae</taxon>
        <taxon>Luciolinae</taxon>
        <taxon>Aquatica</taxon>
    </lineage>
</organism>
<feature type="coiled-coil region" evidence="1">
    <location>
        <begin position="18"/>
        <end position="97"/>
    </location>
</feature>
<evidence type="ECO:0000313" key="4">
    <source>
        <dbReference type="Proteomes" id="UP001353858"/>
    </source>
</evidence>
<gene>
    <name evidence="3" type="ORF">RN001_008662</name>
</gene>
<evidence type="ECO:0000313" key="3">
    <source>
        <dbReference type="EMBL" id="KAK4880516.1"/>
    </source>
</evidence>
<feature type="compositionally biased region" description="Basic and acidic residues" evidence="2">
    <location>
        <begin position="533"/>
        <end position="559"/>
    </location>
</feature>
<reference evidence="4" key="1">
    <citation type="submission" date="2023-01" db="EMBL/GenBank/DDBJ databases">
        <title>Key to firefly adult light organ development and bioluminescence: homeobox transcription factors regulate luciferase expression and transportation to peroxisome.</title>
        <authorList>
            <person name="Fu X."/>
        </authorList>
    </citation>
    <scope>NUCLEOTIDE SEQUENCE [LARGE SCALE GENOMIC DNA]</scope>
</reference>
<name>A0AAN7S9S8_9COLE</name>
<keyword evidence="1" id="KW-0175">Coiled coil</keyword>
<protein>
    <submittedName>
        <fullName evidence="3">Uncharacterized protein</fullName>
    </submittedName>
</protein>
<keyword evidence="4" id="KW-1185">Reference proteome</keyword>
<feature type="compositionally biased region" description="Basic and acidic residues" evidence="2">
    <location>
        <begin position="452"/>
        <end position="470"/>
    </location>
</feature>
<proteinExistence type="predicted"/>
<feature type="compositionally biased region" description="Low complexity" evidence="2">
    <location>
        <begin position="439"/>
        <end position="450"/>
    </location>
</feature>
<feature type="region of interest" description="Disordered" evidence="2">
    <location>
        <begin position="407"/>
        <end position="470"/>
    </location>
</feature>
<dbReference type="PANTHER" id="PTHR18937">
    <property type="entry name" value="STRUCTURAL MAINTENANCE OF CHROMOSOMES SMC FAMILY MEMBER"/>
    <property type="match status" value="1"/>
</dbReference>
<evidence type="ECO:0000256" key="1">
    <source>
        <dbReference type="SAM" id="Coils"/>
    </source>
</evidence>